<accession>W7QJS2</accession>
<dbReference type="AlphaFoldDB" id="W7QJS2"/>
<comment type="catalytic activity">
    <reaction evidence="9">
        <text>an alpha-Kdo-(2-&gt;4)-alpha-Kdo-(2-&gt;6)-lipid IVA + a fatty acyl-[ACP] = an alpha-Kdo-(2-&gt;4)-alpha-Kdo-(2-&gt;6)-(acyl)-lipid IVA + holo-[ACP]</text>
        <dbReference type="Rhea" id="RHEA:69396"/>
        <dbReference type="Rhea" id="RHEA-COMP:9685"/>
        <dbReference type="Rhea" id="RHEA-COMP:14125"/>
        <dbReference type="ChEBI" id="CHEBI:64479"/>
        <dbReference type="ChEBI" id="CHEBI:138651"/>
        <dbReference type="ChEBI" id="CHEBI:176429"/>
        <dbReference type="ChEBI" id="CHEBI:176430"/>
        <dbReference type="EC" id="2.3.1.241"/>
    </reaction>
</comment>
<proteinExistence type="inferred from homology"/>
<dbReference type="EC" id="2.3.1.241" evidence="9"/>
<name>W7QJS2_9ALTE</name>
<dbReference type="InterPro" id="IPR004960">
    <property type="entry name" value="LipA_acyltrans"/>
</dbReference>
<sequence length="311" mass="36114">MQEPQFSWRFFLPKYWLTWLGITILYIVSWLPYRLQLGLGVVIGRLLYYIAKRRRHIAKTNIDICFPELSESAKNNMLKRNFDSVGIAFFESSMGWFWPKWRLKPLCHYEGIEHIEEAKKQGKGVLLIAYHMMCLEICGRVLGQKHPNVAFYRPHNNPLMEYFQYHGRARDNKYLIGAKNVKGLLKALADNEACIYLPDQDYGRRRSAFVPFFAEQQACTTTGTTLFAGQSKCAVVIVHPQRLPNAQGYKITISPVLDNYPSGDDEADAARINAMIEQGIRQAPEQYMWLHRRFKTRPDKQDPSVYARSPK</sequence>
<keyword evidence="4 9" id="KW-0812">Transmembrane</keyword>
<dbReference type="Pfam" id="PF03279">
    <property type="entry name" value="Lip_A_acyltrans"/>
    <property type="match status" value="1"/>
</dbReference>
<comment type="subcellular location">
    <subcellularLocation>
        <location evidence="9">Cell inner membrane</location>
        <topology evidence="9">Single-pass membrane protein</topology>
    </subcellularLocation>
</comment>
<evidence type="ECO:0000256" key="7">
    <source>
        <dbReference type="ARBA" id="ARBA00023136"/>
    </source>
</evidence>
<comment type="function">
    <text evidence="9">Catalyzes the transfer of an acyl chain from an acyl-[acyl-carrier-protein] (ACP) to a Kdo(2)-lipid IV(A) to form a Kdo(2)-(acyl)-lipid IV(A).</text>
</comment>
<keyword evidence="3 9" id="KW-0808">Transferase</keyword>
<keyword evidence="2 9" id="KW-0997">Cell inner membrane</keyword>
<dbReference type="OrthoDB" id="9803456at2"/>
<reference evidence="10 11" key="1">
    <citation type="journal article" date="2014" name="Genome Announc.">
        <title>Draft Genome Sequence of the Agar-Degrading Bacterium Catenovulum sp. Strain DS-2, Isolated from Intestines of Haliotis diversicolor.</title>
        <authorList>
            <person name="Shan D."/>
            <person name="Li X."/>
            <person name="Gu Z."/>
            <person name="Wei G."/>
            <person name="Gao Z."/>
            <person name="Shao Z."/>
        </authorList>
    </citation>
    <scope>NUCLEOTIDE SEQUENCE [LARGE SCALE GENOMIC DNA]</scope>
    <source>
        <strain evidence="10 11">DS-2</strain>
    </source>
</reference>
<keyword evidence="8 9" id="KW-0012">Acyltransferase</keyword>
<evidence type="ECO:0000256" key="2">
    <source>
        <dbReference type="ARBA" id="ARBA00022519"/>
    </source>
</evidence>
<dbReference type="PIRSF" id="PIRSF026649">
    <property type="entry name" value="MsbB"/>
    <property type="match status" value="1"/>
</dbReference>
<feature type="short sequence motif" description="HXXXXD motif" evidence="9">
    <location>
        <begin position="131"/>
        <end position="136"/>
    </location>
</feature>
<dbReference type="PANTHER" id="PTHR30606:SF9">
    <property type="entry name" value="LIPID A BIOSYNTHESIS LAUROYLTRANSFERASE"/>
    <property type="match status" value="1"/>
</dbReference>
<dbReference type="PANTHER" id="PTHR30606">
    <property type="entry name" value="LIPID A BIOSYNTHESIS LAUROYL ACYLTRANSFERASE"/>
    <property type="match status" value="1"/>
</dbReference>
<evidence type="ECO:0000256" key="4">
    <source>
        <dbReference type="ARBA" id="ARBA00022692"/>
    </source>
</evidence>
<dbReference type="PATRIC" id="fig|1328313.3.peg.80"/>
<keyword evidence="6 9" id="KW-1133">Transmembrane helix</keyword>
<dbReference type="HAMAP" id="MF_01942">
    <property type="entry name" value="Lipid_A_LpxL_LpxP"/>
    <property type="match status" value="1"/>
</dbReference>
<dbReference type="GO" id="GO:0036104">
    <property type="term" value="P:Kdo2-lipid A biosynthetic process"/>
    <property type="evidence" value="ECO:0007669"/>
    <property type="project" value="UniProtKB-UniRule"/>
</dbReference>
<gene>
    <name evidence="9" type="primary">lpxL</name>
    <name evidence="10" type="ORF">DS2_00370</name>
</gene>
<evidence type="ECO:0000256" key="1">
    <source>
        <dbReference type="ARBA" id="ARBA00022475"/>
    </source>
</evidence>
<protein>
    <recommendedName>
        <fullName evidence="9">Lipid A biosynthesis acyltransferase</fullName>
        <ecNumber evidence="9">2.3.1.241</ecNumber>
    </recommendedName>
    <alternativeName>
        <fullName evidence="9">Kdo(2)-lipid IV(A) acyltransferase</fullName>
    </alternativeName>
</protein>
<dbReference type="NCBIfam" id="TIGR02207">
    <property type="entry name" value="lipid_A_htrB"/>
    <property type="match status" value="1"/>
</dbReference>
<keyword evidence="11" id="KW-1185">Reference proteome</keyword>
<dbReference type="GO" id="GO:0008913">
    <property type="term" value="F:Kdo2-lipid IVA acyltransferase activity"/>
    <property type="evidence" value="ECO:0007669"/>
    <property type="project" value="UniProtKB-EC"/>
</dbReference>
<dbReference type="eggNOG" id="COG1560">
    <property type="taxonomic scope" value="Bacteria"/>
</dbReference>
<organism evidence="10 11">
    <name type="scientific">Catenovulum agarivorans DS-2</name>
    <dbReference type="NCBI Taxonomy" id="1328313"/>
    <lineage>
        <taxon>Bacteria</taxon>
        <taxon>Pseudomonadati</taxon>
        <taxon>Pseudomonadota</taxon>
        <taxon>Gammaproteobacteria</taxon>
        <taxon>Alteromonadales</taxon>
        <taxon>Alteromonadaceae</taxon>
        <taxon>Catenovulum</taxon>
    </lineage>
</organism>
<feature type="transmembrane region" description="Helical" evidence="9">
    <location>
        <begin position="35"/>
        <end position="51"/>
    </location>
</feature>
<dbReference type="UniPathway" id="UPA00030"/>
<dbReference type="GO" id="GO:0009245">
    <property type="term" value="P:lipid A biosynthetic process"/>
    <property type="evidence" value="ECO:0007669"/>
    <property type="project" value="InterPro"/>
</dbReference>
<dbReference type="InterPro" id="IPR011920">
    <property type="entry name" value="Lipid_A_LpxL_LpxP"/>
</dbReference>
<evidence type="ECO:0000256" key="6">
    <source>
        <dbReference type="ARBA" id="ARBA00022989"/>
    </source>
</evidence>
<keyword evidence="5 9" id="KW-0448">Lipopolysaccharide biosynthesis</keyword>
<evidence type="ECO:0000256" key="5">
    <source>
        <dbReference type="ARBA" id="ARBA00022985"/>
    </source>
</evidence>
<dbReference type="EMBL" id="ARZY01000001">
    <property type="protein sequence ID" value="EWH12131.1"/>
    <property type="molecule type" value="Genomic_DNA"/>
</dbReference>
<evidence type="ECO:0000256" key="8">
    <source>
        <dbReference type="ARBA" id="ARBA00023315"/>
    </source>
</evidence>
<comment type="pathway">
    <text evidence="9">Bacterial outer membrane biogenesis; lipopolysaccharide biosynthesis.</text>
</comment>
<evidence type="ECO:0000256" key="9">
    <source>
        <dbReference type="HAMAP-Rule" id="MF_01942"/>
    </source>
</evidence>
<dbReference type="GO" id="GO:0009103">
    <property type="term" value="P:lipopolysaccharide biosynthetic process"/>
    <property type="evidence" value="ECO:0007669"/>
    <property type="project" value="UniProtKB-UniRule"/>
</dbReference>
<dbReference type="RefSeq" id="WP_035012591.1">
    <property type="nucleotide sequence ID" value="NZ_ARZY01000001.1"/>
</dbReference>
<evidence type="ECO:0000313" key="10">
    <source>
        <dbReference type="EMBL" id="EWH12131.1"/>
    </source>
</evidence>
<dbReference type="STRING" id="1328313.DS2_00370"/>
<dbReference type="UniPathway" id="UPA00360">
    <property type="reaction ID" value="UER00485"/>
</dbReference>
<keyword evidence="7 9" id="KW-0472">Membrane</keyword>
<evidence type="ECO:0000313" key="11">
    <source>
        <dbReference type="Proteomes" id="UP000019276"/>
    </source>
</evidence>
<dbReference type="Proteomes" id="UP000019276">
    <property type="component" value="Unassembled WGS sequence"/>
</dbReference>
<comment type="similarity">
    <text evidence="9">Belongs to the LpxL/LpxM/LpxP family.</text>
</comment>
<dbReference type="GO" id="GO:0005886">
    <property type="term" value="C:plasma membrane"/>
    <property type="evidence" value="ECO:0007669"/>
    <property type="project" value="UniProtKB-SubCell"/>
</dbReference>
<dbReference type="CDD" id="cd07984">
    <property type="entry name" value="LPLAT_LABLAT-like"/>
    <property type="match status" value="1"/>
</dbReference>
<comment type="caution">
    <text evidence="10">The sequence shown here is derived from an EMBL/GenBank/DDBJ whole genome shotgun (WGS) entry which is preliminary data.</text>
</comment>
<comment type="pathway">
    <text evidence="9">Glycolipid biosynthesis; KDO(2)-lipid A biosynthesis; KDO(2)-lipid A from CMP-3-deoxy-D-manno-octulosonate and lipid IV(A): step 3/4.</text>
</comment>
<keyword evidence="1 9" id="KW-1003">Cell membrane</keyword>
<evidence type="ECO:0000256" key="3">
    <source>
        <dbReference type="ARBA" id="ARBA00022679"/>
    </source>
</evidence>